<evidence type="ECO:0000256" key="4">
    <source>
        <dbReference type="ARBA" id="ARBA00011989"/>
    </source>
</evidence>
<dbReference type="Proteomes" id="UP000518206">
    <property type="component" value="Unassembled WGS sequence"/>
</dbReference>
<name>A0A7W4YBM7_9CELL</name>
<dbReference type="GO" id="GO:0008446">
    <property type="term" value="F:GDP-mannose 4,6-dehydratase activity"/>
    <property type="evidence" value="ECO:0007669"/>
    <property type="project" value="UniProtKB-EC"/>
</dbReference>
<dbReference type="EC" id="4.2.1.47" evidence="4"/>
<dbReference type="GO" id="GO:0042351">
    <property type="term" value="P:'de novo' GDP-L-fucose biosynthetic process"/>
    <property type="evidence" value="ECO:0007669"/>
    <property type="project" value="TreeGrafter"/>
</dbReference>
<evidence type="ECO:0000256" key="2">
    <source>
        <dbReference type="ARBA" id="ARBA00001937"/>
    </source>
</evidence>
<protein>
    <recommendedName>
        <fullName evidence="4">GDP-mannose 4,6-dehydratase</fullName>
        <ecNumber evidence="4">4.2.1.47</ecNumber>
    </recommendedName>
</protein>
<dbReference type="CDD" id="cd05260">
    <property type="entry name" value="GDP_MD_SDR_e"/>
    <property type="match status" value="1"/>
</dbReference>
<comment type="catalytic activity">
    <reaction evidence="1">
        <text>GDP-alpha-D-mannose = GDP-4-dehydro-alpha-D-rhamnose + H2O</text>
        <dbReference type="Rhea" id="RHEA:23820"/>
        <dbReference type="ChEBI" id="CHEBI:15377"/>
        <dbReference type="ChEBI" id="CHEBI:57527"/>
        <dbReference type="ChEBI" id="CHEBI:57964"/>
        <dbReference type="EC" id="4.2.1.47"/>
    </reaction>
</comment>
<dbReference type="Pfam" id="PF16363">
    <property type="entry name" value="GDP_Man_Dehyd"/>
    <property type="match status" value="1"/>
</dbReference>
<evidence type="ECO:0000256" key="5">
    <source>
        <dbReference type="ARBA" id="ARBA00023239"/>
    </source>
</evidence>
<sequence>MPSSFVTGATGQDGSYLCELLAREGHEVHALVRGGSEDEPDPGLADLLERVPGVVVHDGDLADTAGLAALVDGIEPDEVYNLAGISSVAYSWREPAATGLLSGVAVAAVLDAAWALQERTGRAVRVVQASSAEIFGDAEHAPQDESTPVRPTSPYGAAKAYAHHMVGIYRARGLHAASVILYNHESPRRPPTFVTRKITQGAARIAAGLDDVLTLGSLDVTRDWGWAPDYVDAMVAAARHDSAGDFVIATGVPHTVEDFVRLAFSRVGIEDWQARVRTDPAFVRPADASVQLGDASRARRELGWTPTTTFEQLVAAMVDHDVALLADGSDPSPA</sequence>
<comment type="cofactor">
    <cofactor evidence="2">
        <name>NADP(+)</name>
        <dbReference type="ChEBI" id="CHEBI:58349"/>
    </cofactor>
</comment>
<dbReference type="InterPro" id="IPR036291">
    <property type="entry name" value="NAD(P)-bd_dom_sf"/>
</dbReference>
<dbReference type="Gene3D" id="3.40.50.720">
    <property type="entry name" value="NAD(P)-binding Rossmann-like Domain"/>
    <property type="match status" value="1"/>
</dbReference>
<proteinExistence type="inferred from homology"/>
<dbReference type="FunFam" id="3.40.50.720:FF:000924">
    <property type="entry name" value="GDP-mannose 4,6 dehydratase"/>
    <property type="match status" value="1"/>
</dbReference>
<dbReference type="PANTHER" id="PTHR43715">
    <property type="entry name" value="GDP-MANNOSE 4,6-DEHYDRATASE"/>
    <property type="match status" value="1"/>
</dbReference>
<reference evidence="8 9" key="2">
    <citation type="submission" date="2020-08" db="EMBL/GenBank/DDBJ databases">
        <authorList>
            <person name="Partida-Martinez L."/>
            <person name="Huntemann M."/>
            <person name="Clum A."/>
            <person name="Wang J."/>
            <person name="Palaniappan K."/>
            <person name="Ritter S."/>
            <person name="Chen I.-M."/>
            <person name="Stamatis D."/>
            <person name="Reddy T."/>
            <person name="O'Malley R."/>
            <person name="Daum C."/>
            <person name="Shapiro N."/>
            <person name="Ivanova N."/>
            <person name="Kyrpides N."/>
            <person name="Woyke T."/>
        </authorList>
    </citation>
    <scope>NUCLEOTIDE SEQUENCE [LARGE SCALE GENOMIC DNA]</scope>
    <source>
        <strain evidence="8 9">RAS26</strain>
    </source>
</reference>
<dbReference type="InterPro" id="IPR006368">
    <property type="entry name" value="GDP_Man_deHydtase"/>
</dbReference>
<dbReference type="Gene3D" id="3.90.25.10">
    <property type="entry name" value="UDP-galactose 4-epimerase, domain 1"/>
    <property type="match status" value="1"/>
</dbReference>
<dbReference type="SUPFAM" id="SSF51735">
    <property type="entry name" value="NAD(P)-binding Rossmann-fold domains"/>
    <property type="match status" value="1"/>
</dbReference>
<gene>
    <name evidence="8" type="ORF">FHR80_001809</name>
</gene>
<evidence type="ECO:0000313" key="8">
    <source>
        <dbReference type="EMBL" id="MBB2922897.1"/>
    </source>
</evidence>
<comment type="similarity">
    <text evidence="3">Belongs to the NAD(P)-dependent epimerase/dehydratase family. GDP-mannose 4,6-dehydratase subfamily.</text>
</comment>
<dbReference type="PANTHER" id="PTHR43715:SF1">
    <property type="entry name" value="GDP-MANNOSE 4,6 DEHYDRATASE"/>
    <property type="match status" value="1"/>
</dbReference>
<comment type="function">
    <text evidence="6">Catalyzes the conversion of GDP-D-mannose to GDP-4-dehydro-6-deoxy-D-mannose.</text>
</comment>
<dbReference type="RefSeq" id="WP_183295737.1">
    <property type="nucleotide sequence ID" value="NZ_JACHVX010000002.1"/>
</dbReference>
<accession>A0A7W4YBM7</accession>
<dbReference type="InterPro" id="IPR016040">
    <property type="entry name" value="NAD(P)-bd_dom"/>
</dbReference>
<comment type="caution">
    <text evidence="8">The sequence shown here is derived from an EMBL/GenBank/DDBJ whole genome shotgun (WGS) entry which is preliminary data.</text>
</comment>
<evidence type="ECO:0000313" key="9">
    <source>
        <dbReference type="Proteomes" id="UP000518206"/>
    </source>
</evidence>
<evidence type="ECO:0000256" key="1">
    <source>
        <dbReference type="ARBA" id="ARBA00000188"/>
    </source>
</evidence>
<evidence type="ECO:0000256" key="6">
    <source>
        <dbReference type="ARBA" id="ARBA00059383"/>
    </source>
</evidence>
<dbReference type="AlphaFoldDB" id="A0A7W4YBM7"/>
<organism evidence="8 9">
    <name type="scientific">Cellulomonas cellasea</name>
    <dbReference type="NCBI Taxonomy" id="43670"/>
    <lineage>
        <taxon>Bacteria</taxon>
        <taxon>Bacillati</taxon>
        <taxon>Actinomycetota</taxon>
        <taxon>Actinomycetes</taxon>
        <taxon>Micrococcales</taxon>
        <taxon>Cellulomonadaceae</taxon>
        <taxon>Cellulomonas</taxon>
    </lineage>
</organism>
<reference evidence="8 9" key="1">
    <citation type="submission" date="2020-08" db="EMBL/GenBank/DDBJ databases">
        <title>The Agave Microbiome: Exploring the role of microbial communities in plant adaptations to desert environments.</title>
        <authorList>
            <person name="Partida-Martinez L.P."/>
        </authorList>
    </citation>
    <scope>NUCLEOTIDE SEQUENCE [LARGE SCALE GENOMIC DNA]</scope>
    <source>
        <strain evidence="8 9">RAS26</strain>
    </source>
</reference>
<keyword evidence="5 8" id="KW-0456">Lyase</keyword>
<evidence type="ECO:0000256" key="3">
    <source>
        <dbReference type="ARBA" id="ARBA00009263"/>
    </source>
</evidence>
<dbReference type="EMBL" id="JACHVX010000002">
    <property type="protein sequence ID" value="MBB2922897.1"/>
    <property type="molecule type" value="Genomic_DNA"/>
</dbReference>
<evidence type="ECO:0000259" key="7">
    <source>
        <dbReference type="Pfam" id="PF16363"/>
    </source>
</evidence>
<feature type="domain" description="NAD(P)-binding" evidence="7">
    <location>
        <begin position="5"/>
        <end position="317"/>
    </location>
</feature>